<reference evidence="7 8" key="1">
    <citation type="submission" date="2023-01" db="EMBL/GenBank/DDBJ databases">
        <title>Bacillus changyiensis sp. nov., isolated from a coastal deposit.</title>
        <authorList>
            <person name="Xiao G."/>
            <person name="Lai Q."/>
            <person name="Hu Z."/>
            <person name="Shao Z."/>
        </authorList>
    </citation>
    <scope>NUCLEOTIDE SEQUENCE [LARGE SCALE GENOMIC DNA]</scope>
    <source>
        <strain evidence="7 8">CLL-7-23</strain>
    </source>
</reference>
<keyword evidence="4 5" id="KW-0472">Membrane</keyword>
<evidence type="ECO:0000256" key="1">
    <source>
        <dbReference type="ARBA" id="ARBA00022475"/>
    </source>
</evidence>
<evidence type="ECO:0000256" key="2">
    <source>
        <dbReference type="ARBA" id="ARBA00022692"/>
    </source>
</evidence>
<keyword evidence="3 5" id="KW-1133">Transmembrane helix</keyword>
<evidence type="ECO:0000256" key="3">
    <source>
        <dbReference type="ARBA" id="ARBA00022989"/>
    </source>
</evidence>
<evidence type="ECO:0000313" key="7">
    <source>
        <dbReference type="EMBL" id="MDA7027653.1"/>
    </source>
</evidence>
<proteinExistence type="predicted"/>
<protein>
    <submittedName>
        <fullName evidence="7">Lipopolysaccharide assembly protein LapA domain-containing protein</fullName>
    </submittedName>
</protein>
<dbReference type="EMBL" id="JAQKAB010000009">
    <property type="protein sequence ID" value="MDA7027653.1"/>
    <property type="molecule type" value="Genomic_DNA"/>
</dbReference>
<dbReference type="Pfam" id="PF06305">
    <property type="entry name" value="LapA_dom"/>
    <property type="match status" value="1"/>
</dbReference>
<sequence>MYKQWTIITALFFTMVVAIFAVMNVEPVKVDFLFGTAEWPLILVILTCVLMGALITGLTGAFQIIKLKKELKTLKIKKTEDDQSLISEQRE</sequence>
<dbReference type="PANTHER" id="PTHR41335">
    <property type="entry name" value="MEMBRANE PROTEIN-RELATED"/>
    <property type="match status" value="1"/>
</dbReference>
<organism evidence="7 8">
    <name type="scientific">Bacillus changyiensis</name>
    <dbReference type="NCBI Taxonomy" id="3004103"/>
    <lineage>
        <taxon>Bacteria</taxon>
        <taxon>Bacillati</taxon>
        <taxon>Bacillota</taxon>
        <taxon>Bacilli</taxon>
        <taxon>Bacillales</taxon>
        <taxon>Bacillaceae</taxon>
        <taxon>Bacillus</taxon>
    </lineage>
</organism>
<dbReference type="PANTHER" id="PTHR41335:SF1">
    <property type="entry name" value="MEMBRANE PROTEIN"/>
    <property type="match status" value="1"/>
</dbReference>
<dbReference type="Proteomes" id="UP001211894">
    <property type="component" value="Unassembled WGS sequence"/>
</dbReference>
<dbReference type="RefSeq" id="WP_271341481.1">
    <property type="nucleotide sequence ID" value="NZ_JAQKAB010000009.1"/>
</dbReference>
<comment type="caution">
    <text evidence="7">The sequence shown here is derived from an EMBL/GenBank/DDBJ whole genome shotgun (WGS) entry which is preliminary data.</text>
</comment>
<keyword evidence="2 5" id="KW-0812">Transmembrane</keyword>
<evidence type="ECO:0000256" key="5">
    <source>
        <dbReference type="SAM" id="Phobius"/>
    </source>
</evidence>
<name>A0ABT4X620_9BACI</name>
<evidence type="ECO:0000256" key="4">
    <source>
        <dbReference type="ARBA" id="ARBA00023136"/>
    </source>
</evidence>
<gene>
    <name evidence="7" type="ORF">PJ311_13775</name>
</gene>
<keyword evidence="8" id="KW-1185">Reference proteome</keyword>
<feature type="transmembrane region" description="Helical" evidence="5">
    <location>
        <begin position="7"/>
        <end position="25"/>
    </location>
</feature>
<feature type="transmembrane region" description="Helical" evidence="5">
    <location>
        <begin position="41"/>
        <end position="65"/>
    </location>
</feature>
<keyword evidence="1" id="KW-1003">Cell membrane</keyword>
<accession>A0ABT4X620</accession>
<evidence type="ECO:0000313" key="8">
    <source>
        <dbReference type="Proteomes" id="UP001211894"/>
    </source>
</evidence>
<feature type="domain" description="Lipopolysaccharide assembly protein A" evidence="6">
    <location>
        <begin position="24"/>
        <end position="75"/>
    </location>
</feature>
<dbReference type="InterPro" id="IPR010445">
    <property type="entry name" value="LapA_dom"/>
</dbReference>
<evidence type="ECO:0000259" key="6">
    <source>
        <dbReference type="Pfam" id="PF06305"/>
    </source>
</evidence>